<dbReference type="HAMAP" id="MF_00171">
    <property type="entry name" value="TruA"/>
    <property type="match status" value="1"/>
</dbReference>
<dbReference type="CDD" id="cd02570">
    <property type="entry name" value="PseudoU_synth_EcTruA"/>
    <property type="match status" value="1"/>
</dbReference>
<dbReference type="InterPro" id="IPR001406">
    <property type="entry name" value="PsdUridine_synth_TruA"/>
</dbReference>
<dbReference type="GO" id="GO:0003723">
    <property type="term" value="F:RNA binding"/>
    <property type="evidence" value="ECO:0007669"/>
    <property type="project" value="InterPro"/>
</dbReference>
<dbReference type="GO" id="GO:0160147">
    <property type="term" value="F:tRNA pseudouridine(38-40) synthase activity"/>
    <property type="evidence" value="ECO:0007669"/>
    <property type="project" value="UniProtKB-EC"/>
</dbReference>
<dbReference type="InterPro" id="IPR020103">
    <property type="entry name" value="PsdUridine_synth_cat_dom_sf"/>
</dbReference>
<evidence type="ECO:0000256" key="2">
    <source>
        <dbReference type="ARBA" id="ARBA00022694"/>
    </source>
</evidence>
<evidence type="ECO:0000256" key="5">
    <source>
        <dbReference type="PIRSR" id="PIRSR001430-1"/>
    </source>
</evidence>
<evidence type="ECO:0000256" key="1">
    <source>
        <dbReference type="ARBA" id="ARBA00009375"/>
    </source>
</evidence>
<gene>
    <name evidence="4" type="primary">truA</name>
    <name evidence="10" type="ORF">SAMN05660337_0290</name>
</gene>
<dbReference type="PIRSF" id="PIRSF001430">
    <property type="entry name" value="tRNA_psdUrid_synth"/>
    <property type="match status" value="1"/>
</dbReference>
<evidence type="ECO:0000256" key="3">
    <source>
        <dbReference type="ARBA" id="ARBA00023235"/>
    </source>
</evidence>
<comment type="catalytic activity">
    <reaction evidence="4 7">
        <text>uridine(38/39/40) in tRNA = pseudouridine(38/39/40) in tRNA</text>
        <dbReference type="Rhea" id="RHEA:22376"/>
        <dbReference type="Rhea" id="RHEA-COMP:10085"/>
        <dbReference type="Rhea" id="RHEA-COMP:10087"/>
        <dbReference type="ChEBI" id="CHEBI:65314"/>
        <dbReference type="ChEBI" id="CHEBI:65315"/>
        <dbReference type="EC" id="5.4.99.12"/>
    </reaction>
</comment>
<accession>A0A1G9BGY8</accession>
<evidence type="ECO:0000313" key="10">
    <source>
        <dbReference type="EMBL" id="SDK38761.1"/>
    </source>
</evidence>
<evidence type="ECO:0000256" key="7">
    <source>
        <dbReference type="RuleBase" id="RU003792"/>
    </source>
</evidence>
<comment type="similarity">
    <text evidence="1 4 7">Belongs to the tRNA pseudouridine synthase TruA family.</text>
</comment>
<dbReference type="Pfam" id="PF01416">
    <property type="entry name" value="PseudoU_synth_1"/>
    <property type="match status" value="2"/>
</dbReference>
<dbReference type="InterPro" id="IPR020094">
    <property type="entry name" value="TruA/RsuA/RluB/E/F_N"/>
</dbReference>
<feature type="region of interest" description="Disordered" evidence="8">
    <location>
        <begin position="248"/>
        <end position="267"/>
    </location>
</feature>
<feature type="domain" description="Pseudouridine synthase I TruA alpha/beta" evidence="9">
    <location>
        <begin position="143"/>
        <end position="246"/>
    </location>
</feature>
<dbReference type="AlphaFoldDB" id="A0A1G9BGY8"/>
<dbReference type="EMBL" id="FNGA01000001">
    <property type="protein sequence ID" value="SDK38761.1"/>
    <property type="molecule type" value="Genomic_DNA"/>
</dbReference>
<dbReference type="STRING" id="246191.SAMN05660337_0290"/>
<dbReference type="NCBIfam" id="TIGR00071">
    <property type="entry name" value="hisT_truA"/>
    <property type="match status" value="1"/>
</dbReference>
<dbReference type="EC" id="5.4.99.12" evidence="4"/>
<proteinExistence type="inferred from homology"/>
<feature type="domain" description="Pseudouridine synthase I TruA alpha/beta" evidence="9">
    <location>
        <begin position="8"/>
        <end position="103"/>
    </location>
</feature>
<sequence length="267" mass="29727">MKRIKITIAYDGTKFCGWQIQPGVRTVQNELEKAISRITGAPVRVYGSGRTDSGVHALGQVVHFTLPESRAEVPWQRALNAIMPDDVTVLDVAYVDESFHAQFSSIRKTYVYTLWLENKFLFPCRRNYVWGCGPLDIDALDTAMKYFLGEHDFASFQNVGTPVKNTIRTILEFVRLPGENEHEIKLQVCGTGFLKQMVRNMVGCLVDIGRGKAEPGFVRSVLEAKDRTLAPATAPPQGLCLSHVYYGEPKSGGPESGRNESRIDGTD</sequence>
<dbReference type="PANTHER" id="PTHR11142:SF0">
    <property type="entry name" value="TRNA PSEUDOURIDINE SYNTHASE-LIKE 1"/>
    <property type="match status" value="1"/>
</dbReference>
<dbReference type="Proteomes" id="UP000199053">
    <property type="component" value="Unassembled WGS sequence"/>
</dbReference>
<evidence type="ECO:0000256" key="6">
    <source>
        <dbReference type="PIRSR" id="PIRSR001430-2"/>
    </source>
</evidence>
<dbReference type="PANTHER" id="PTHR11142">
    <property type="entry name" value="PSEUDOURIDYLATE SYNTHASE"/>
    <property type="match status" value="1"/>
</dbReference>
<comment type="function">
    <text evidence="4">Formation of pseudouridine at positions 38, 39 and 40 in the anticodon stem and loop of transfer RNAs.</text>
</comment>
<dbReference type="InterPro" id="IPR020095">
    <property type="entry name" value="PsdUridine_synth_TruA_C"/>
</dbReference>
<comment type="subunit">
    <text evidence="4">Homodimer.</text>
</comment>
<name>A0A1G9BGY8_9BACT</name>
<evidence type="ECO:0000259" key="9">
    <source>
        <dbReference type="Pfam" id="PF01416"/>
    </source>
</evidence>
<feature type="binding site" evidence="4 6">
    <location>
        <position position="110"/>
    </location>
    <ligand>
        <name>substrate</name>
    </ligand>
</feature>
<evidence type="ECO:0000256" key="8">
    <source>
        <dbReference type="SAM" id="MobiDB-lite"/>
    </source>
</evidence>
<protein>
    <recommendedName>
        <fullName evidence="4">tRNA pseudouridine synthase A</fullName>
        <ecNumber evidence="4">5.4.99.12</ecNumber>
    </recommendedName>
    <alternativeName>
        <fullName evidence="4">tRNA pseudouridine(38-40) synthase</fullName>
    </alternativeName>
    <alternativeName>
        <fullName evidence="4">tRNA pseudouridylate synthase I</fullName>
    </alternativeName>
    <alternativeName>
        <fullName evidence="4">tRNA-uridine isomerase I</fullName>
    </alternativeName>
</protein>
<evidence type="ECO:0000313" key="11">
    <source>
        <dbReference type="Proteomes" id="UP000199053"/>
    </source>
</evidence>
<feature type="active site" description="Nucleophile" evidence="4 5">
    <location>
        <position position="52"/>
    </location>
</feature>
<dbReference type="GO" id="GO:0031119">
    <property type="term" value="P:tRNA pseudouridine synthesis"/>
    <property type="evidence" value="ECO:0007669"/>
    <property type="project" value="UniProtKB-UniRule"/>
</dbReference>
<dbReference type="Gene3D" id="3.30.70.660">
    <property type="entry name" value="Pseudouridine synthase I, catalytic domain, C-terminal subdomain"/>
    <property type="match status" value="1"/>
</dbReference>
<dbReference type="SUPFAM" id="SSF55120">
    <property type="entry name" value="Pseudouridine synthase"/>
    <property type="match status" value="1"/>
</dbReference>
<feature type="compositionally biased region" description="Basic and acidic residues" evidence="8">
    <location>
        <begin position="257"/>
        <end position="267"/>
    </location>
</feature>
<keyword evidence="2 4" id="KW-0819">tRNA processing</keyword>
<reference evidence="11" key="1">
    <citation type="submission" date="2016-10" db="EMBL/GenBank/DDBJ databases">
        <authorList>
            <person name="Varghese N."/>
            <person name="Submissions S."/>
        </authorList>
    </citation>
    <scope>NUCLEOTIDE SEQUENCE [LARGE SCALE GENOMIC DNA]</scope>
    <source>
        <strain evidence="11">DSM 16995</strain>
    </source>
</reference>
<evidence type="ECO:0000256" key="4">
    <source>
        <dbReference type="HAMAP-Rule" id="MF_00171"/>
    </source>
</evidence>
<dbReference type="Gene3D" id="3.30.70.580">
    <property type="entry name" value="Pseudouridine synthase I, catalytic domain, N-terminal subdomain"/>
    <property type="match status" value="1"/>
</dbReference>
<keyword evidence="11" id="KW-1185">Reference proteome</keyword>
<comment type="caution">
    <text evidence="4">Lacks conserved residue(s) required for the propagation of feature annotation.</text>
</comment>
<dbReference type="RefSeq" id="WP_092157524.1">
    <property type="nucleotide sequence ID" value="NZ_FNGA01000001.1"/>
</dbReference>
<dbReference type="OrthoDB" id="9811823at2"/>
<organism evidence="10 11">
    <name type="scientific">Maridesulfovibrio ferrireducens</name>
    <dbReference type="NCBI Taxonomy" id="246191"/>
    <lineage>
        <taxon>Bacteria</taxon>
        <taxon>Pseudomonadati</taxon>
        <taxon>Thermodesulfobacteriota</taxon>
        <taxon>Desulfovibrionia</taxon>
        <taxon>Desulfovibrionales</taxon>
        <taxon>Desulfovibrionaceae</taxon>
        <taxon>Maridesulfovibrio</taxon>
    </lineage>
</organism>
<dbReference type="FunFam" id="3.30.70.580:FF:000001">
    <property type="entry name" value="tRNA pseudouridine synthase A"/>
    <property type="match status" value="1"/>
</dbReference>
<keyword evidence="3 4" id="KW-0413">Isomerase</keyword>
<dbReference type="InterPro" id="IPR020097">
    <property type="entry name" value="PsdUridine_synth_TruA_a/b_dom"/>
</dbReference>